<evidence type="ECO:0000256" key="1">
    <source>
        <dbReference type="SAM" id="Phobius"/>
    </source>
</evidence>
<accession>A0A7K3S2R1</accession>
<evidence type="ECO:0000313" key="3">
    <source>
        <dbReference type="Proteomes" id="UP000469670"/>
    </source>
</evidence>
<keyword evidence="1" id="KW-1133">Transmembrane helix</keyword>
<evidence type="ECO:0000313" key="2">
    <source>
        <dbReference type="EMBL" id="NEC21222.1"/>
    </source>
</evidence>
<dbReference type="AlphaFoldDB" id="A0A7K3S2R1"/>
<dbReference type="RefSeq" id="WP_164205110.1">
    <property type="nucleotide sequence ID" value="NZ_JAAGMP010001046.1"/>
</dbReference>
<keyword evidence="1" id="KW-0812">Transmembrane</keyword>
<organism evidence="2 3">
    <name type="scientific">Streptomyces parvus</name>
    <dbReference type="NCBI Taxonomy" id="66428"/>
    <lineage>
        <taxon>Bacteria</taxon>
        <taxon>Bacillati</taxon>
        <taxon>Actinomycetota</taxon>
        <taxon>Actinomycetes</taxon>
        <taxon>Kitasatosporales</taxon>
        <taxon>Streptomycetaceae</taxon>
        <taxon>Streptomyces</taxon>
    </lineage>
</organism>
<sequence>MSGTVSSPRRRAVAPGVPAATGAALVTLITVSGAFNWNDADNMGAPGSPDGVHYWVMTACYLPLLAWGPLLAVVPAAYYRRRNRQG</sequence>
<proteinExistence type="predicted"/>
<feature type="transmembrane region" description="Helical" evidence="1">
    <location>
        <begin position="55"/>
        <end position="79"/>
    </location>
</feature>
<name>A0A7K3S2R1_9ACTN</name>
<protein>
    <submittedName>
        <fullName evidence="2">Uncharacterized protein</fullName>
    </submittedName>
</protein>
<dbReference type="EMBL" id="JAAGMP010001046">
    <property type="protein sequence ID" value="NEC21222.1"/>
    <property type="molecule type" value="Genomic_DNA"/>
</dbReference>
<gene>
    <name evidence="2" type="ORF">G3I50_23690</name>
</gene>
<feature type="transmembrane region" description="Helical" evidence="1">
    <location>
        <begin position="12"/>
        <end position="35"/>
    </location>
</feature>
<keyword evidence="1" id="KW-0472">Membrane</keyword>
<reference evidence="2 3" key="1">
    <citation type="submission" date="2020-01" db="EMBL/GenBank/DDBJ databases">
        <title>Insect and environment-associated Actinomycetes.</title>
        <authorList>
            <person name="Currrie C."/>
            <person name="Chevrette M."/>
            <person name="Carlson C."/>
            <person name="Stubbendieck R."/>
            <person name="Wendt-Pienkowski E."/>
        </authorList>
    </citation>
    <scope>NUCLEOTIDE SEQUENCE [LARGE SCALE GENOMIC DNA]</scope>
    <source>
        <strain evidence="2 3">SID7590</strain>
    </source>
</reference>
<dbReference type="Proteomes" id="UP000469670">
    <property type="component" value="Unassembled WGS sequence"/>
</dbReference>
<comment type="caution">
    <text evidence="2">The sequence shown here is derived from an EMBL/GenBank/DDBJ whole genome shotgun (WGS) entry which is preliminary data.</text>
</comment>